<comment type="caution">
    <text evidence="2">The sequence shown here is derived from an EMBL/GenBank/DDBJ whole genome shotgun (WGS) entry which is preliminary data.</text>
</comment>
<proteinExistence type="predicted"/>
<accession>A0ABR6YZG1</accession>
<dbReference type="EMBL" id="WJBE01000012">
    <property type="protein sequence ID" value="MBC3900544.1"/>
    <property type="molecule type" value="Genomic_DNA"/>
</dbReference>
<name>A0ABR6YZG1_9FIRM</name>
<sequence>MIEDQYTYLTMADSDMDFILLKNYLNANGIQVITREKGFGGPIRSIFMGNFTPAHIEVFVKDSDYEEAAKLLDYEEFSAELDAELGLDNDDWDDNDDSENKKNKPN</sequence>
<reference evidence="2 3" key="1">
    <citation type="journal article" date="2020" name="mSystems">
        <title>Defining Genomic and Predicted Metabolic Features of the Acetobacterium Genus.</title>
        <authorList>
            <person name="Ross D.E."/>
            <person name="Marshall C.W."/>
            <person name="Gulliver D."/>
            <person name="May H.D."/>
            <person name="Norman R.S."/>
        </authorList>
    </citation>
    <scope>NUCLEOTIDE SEQUENCE [LARGE SCALE GENOMIC DNA]</scope>
    <source>
        <strain evidence="2 3">DSM 4132</strain>
    </source>
</reference>
<gene>
    <name evidence="2" type="ORF">GH811_13040</name>
</gene>
<evidence type="ECO:0000313" key="3">
    <source>
        <dbReference type="Proteomes" id="UP000622405"/>
    </source>
</evidence>
<evidence type="ECO:0000313" key="2">
    <source>
        <dbReference type="EMBL" id="MBC3900544.1"/>
    </source>
</evidence>
<dbReference type="RefSeq" id="WP_186894741.1">
    <property type="nucleotide sequence ID" value="NZ_WJBE01000012.1"/>
</dbReference>
<organism evidence="2 3">
    <name type="scientific">Acetobacterium malicum</name>
    <dbReference type="NCBI Taxonomy" id="52692"/>
    <lineage>
        <taxon>Bacteria</taxon>
        <taxon>Bacillati</taxon>
        <taxon>Bacillota</taxon>
        <taxon>Clostridia</taxon>
        <taxon>Eubacteriales</taxon>
        <taxon>Eubacteriaceae</taxon>
        <taxon>Acetobacterium</taxon>
    </lineage>
</organism>
<evidence type="ECO:0000256" key="1">
    <source>
        <dbReference type="SAM" id="MobiDB-lite"/>
    </source>
</evidence>
<dbReference type="Proteomes" id="UP000622405">
    <property type="component" value="Unassembled WGS sequence"/>
</dbReference>
<evidence type="ECO:0008006" key="4">
    <source>
        <dbReference type="Google" id="ProtNLM"/>
    </source>
</evidence>
<feature type="compositionally biased region" description="Acidic residues" evidence="1">
    <location>
        <begin position="86"/>
        <end position="97"/>
    </location>
</feature>
<feature type="region of interest" description="Disordered" evidence="1">
    <location>
        <begin position="86"/>
        <end position="106"/>
    </location>
</feature>
<keyword evidence="3" id="KW-1185">Reference proteome</keyword>
<protein>
    <recommendedName>
        <fullName evidence="4">DUF2007 domain-containing protein</fullName>
    </recommendedName>
</protein>